<accession>A0A450V8K3</accession>
<organism evidence="1">
    <name type="scientific">Candidatus Kentrum sp. LFY</name>
    <dbReference type="NCBI Taxonomy" id="2126342"/>
    <lineage>
        <taxon>Bacteria</taxon>
        <taxon>Pseudomonadati</taxon>
        <taxon>Pseudomonadota</taxon>
        <taxon>Gammaproteobacteria</taxon>
        <taxon>Candidatus Kentrum</taxon>
    </lineage>
</organism>
<proteinExistence type="predicted"/>
<reference evidence="1" key="1">
    <citation type="submission" date="2019-02" db="EMBL/GenBank/DDBJ databases">
        <authorList>
            <person name="Gruber-Vodicka R. H."/>
            <person name="Seah K. B. B."/>
        </authorList>
    </citation>
    <scope>NUCLEOTIDE SEQUENCE</scope>
    <source>
        <strain evidence="1">BECK_M6</strain>
    </source>
</reference>
<dbReference type="EMBL" id="CAADFH010000134">
    <property type="protein sequence ID" value="VFK01079.1"/>
    <property type="molecule type" value="Genomic_DNA"/>
</dbReference>
<keyword evidence="1" id="KW-0808">Transferase</keyword>
<dbReference type="GO" id="GO:0016746">
    <property type="term" value="F:acyltransferase activity"/>
    <property type="evidence" value="ECO:0007669"/>
    <property type="project" value="UniProtKB-KW"/>
</dbReference>
<sequence length="315" mass="34250">MDITIACAWWRNHFGYTDPWPGGILLSALARRFVRRVVVMDPAGLAACRGGAAIFSANHQVAIESILFDFLVPAPIETPIATVMKTEYRHGWIGRLIALLESCPAFEFPSFAFFSDPSEQNNSPVGTLPALRERLNEDKSAFLVHAAGTRSATCNDPVTQSIPTFPDFVPGMGIPIIPVRFSGGLPTRGSHDQTRLELPLGSTGQDWFIGAPLYPEDLSGIPSKERKERILASIDNLGPPLADERPNRPDEDFSRKVESLGESLGIRPLAATLLAALQADPEGVSLAESLSADDFENGTPSGQWLSDLEQWMGKL</sequence>
<protein>
    <submittedName>
        <fullName evidence="1">1-acyl-sn-glycerol-3-phosphate acyltransferase</fullName>
    </submittedName>
</protein>
<dbReference type="AlphaFoldDB" id="A0A450V8K3"/>
<gene>
    <name evidence="1" type="ORF">BECKLFY1418A_GA0070994_11345</name>
</gene>
<keyword evidence="1" id="KW-0012">Acyltransferase</keyword>
<evidence type="ECO:0000313" key="1">
    <source>
        <dbReference type="EMBL" id="VFK01079.1"/>
    </source>
</evidence>
<name>A0A450V8K3_9GAMM</name>